<dbReference type="SUPFAM" id="SSF51445">
    <property type="entry name" value="(Trans)glycosidases"/>
    <property type="match status" value="1"/>
</dbReference>
<protein>
    <submittedName>
        <fullName evidence="2">Uncharacterized protein</fullName>
    </submittedName>
</protein>
<reference evidence="2" key="1">
    <citation type="submission" date="2021-02" db="EMBL/GenBank/DDBJ databases">
        <authorList>
            <person name="Dougan E. K."/>
            <person name="Rhodes N."/>
            <person name="Thang M."/>
            <person name="Chan C."/>
        </authorList>
    </citation>
    <scope>NUCLEOTIDE SEQUENCE</scope>
</reference>
<feature type="compositionally biased region" description="Polar residues" evidence="1">
    <location>
        <begin position="227"/>
        <end position="237"/>
    </location>
</feature>
<dbReference type="Proteomes" id="UP000601435">
    <property type="component" value="Unassembled WGS sequence"/>
</dbReference>
<name>A0A812NSG2_9DINO</name>
<gene>
    <name evidence="2" type="ORF">SNEC2469_LOCUS7448</name>
</gene>
<evidence type="ECO:0000256" key="1">
    <source>
        <dbReference type="SAM" id="MobiDB-lite"/>
    </source>
</evidence>
<proteinExistence type="predicted"/>
<sequence length="407" mass="44226">MAAVTQEAMDHVAPRANAFRKFMADVCETVCLEFEREVREMSEDILMYRGELARCADLLAFQLGKEKQYHNMLENIAENTSVLIGKSSELGQKHDAHEPLREQMNQIMDVIMNTHKDVNAGHGAVHQDHRQMVESHLMTSAQLQNQAAAVQAELDNIMKVLNVPVVGYTKAPVVPSPAAPVKSTGFAPYTPPRANNPQSPGMSVGSPGSMGSPGGTAGKKPLGASPTRVSQQGASPAQTMAGYGARAGVLWTDFLGDELIEFDTMNPAFQEVSTNLLKYWIAYADIDGLRLSSVGFMSADFTAFLSTHLRRYATKLGKEQFFMIGEVDLSDQQLGLHMRGSGSGARLLPFTYLLVQHSQLVFMLLCSLARVKGCGLAQMLFGPRKQARVALICSSVTSLQLAESTAS</sequence>
<evidence type="ECO:0000313" key="3">
    <source>
        <dbReference type="Proteomes" id="UP000601435"/>
    </source>
</evidence>
<accession>A0A812NSG2</accession>
<evidence type="ECO:0000313" key="2">
    <source>
        <dbReference type="EMBL" id="CAE7301528.1"/>
    </source>
</evidence>
<dbReference type="AlphaFoldDB" id="A0A812NSG2"/>
<feature type="compositionally biased region" description="Low complexity" evidence="1">
    <location>
        <begin position="199"/>
        <end position="210"/>
    </location>
</feature>
<dbReference type="OrthoDB" id="1740265at2759"/>
<comment type="caution">
    <text evidence="2">The sequence shown here is derived from an EMBL/GenBank/DDBJ whole genome shotgun (WGS) entry which is preliminary data.</text>
</comment>
<dbReference type="EMBL" id="CAJNJA010012636">
    <property type="protein sequence ID" value="CAE7301528.1"/>
    <property type="molecule type" value="Genomic_DNA"/>
</dbReference>
<feature type="region of interest" description="Disordered" evidence="1">
    <location>
        <begin position="185"/>
        <end position="237"/>
    </location>
</feature>
<keyword evidence="3" id="KW-1185">Reference proteome</keyword>
<dbReference type="Gene3D" id="3.20.20.80">
    <property type="entry name" value="Glycosidases"/>
    <property type="match status" value="1"/>
</dbReference>
<dbReference type="InterPro" id="IPR017853">
    <property type="entry name" value="GH"/>
</dbReference>
<organism evidence="2 3">
    <name type="scientific">Symbiodinium necroappetens</name>
    <dbReference type="NCBI Taxonomy" id="1628268"/>
    <lineage>
        <taxon>Eukaryota</taxon>
        <taxon>Sar</taxon>
        <taxon>Alveolata</taxon>
        <taxon>Dinophyceae</taxon>
        <taxon>Suessiales</taxon>
        <taxon>Symbiodiniaceae</taxon>
        <taxon>Symbiodinium</taxon>
    </lineage>
</organism>